<keyword evidence="4 9" id="KW-0274">FAD</keyword>
<dbReference type="InterPro" id="IPR017900">
    <property type="entry name" value="4Fe4S_Fe_S_CS"/>
</dbReference>
<dbReference type="InterPro" id="IPR017896">
    <property type="entry name" value="4Fe4S_Fe-S-bd"/>
</dbReference>
<evidence type="ECO:0000313" key="13">
    <source>
        <dbReference type="EMBL" id="MEK8031712.1"/>
    </source>
</evidence>
<accession>A0ABU9BS72</accession>
<keyword evidence="3" id="KW-0479">Metal-binding</keyword>
<evidence type="ECO:0000256" key="2">
    <source>
        <dbReference type="ARBA" id="ARBA00022630"/>
    </source>
</evidence>
<evidence type="ECO:0000256" key="7">
    <source>
        <dbReference type="ARBA" id="ARBA00023004"/>
    </source>
</evidence>
<dbReference type="Gene3D" id="3.40.50.80">
    <property type="entry name" value="Nucleotide-binding domain of ferredoxin-NADP reductase (FNR) module"/>
    <property type="match status" value="1"/>
</dbReference>
<dbReference type="PROSITE" id="PS51379">
    <property type="entry name" value="4FE4S_FER_2"/>
    <property type="match status" value="2"/>
</dbReference>
<feature type="domain" description="4Fe-4S ferredoxin-type" evidence="11">
    <location>
        <begin position="39"/>
        <end position="68"/>
    </location>
</feature>
<feature type="region of interest" description="Disordered" evidence="10">
    <location>
        <begin position="1"/>
        <end position="31"/>
    </location>
</feature>
<feature type="domain" description="FAD-binding FR-type" evidence="12">
    <location>
        <begin position="188"/>
        <end position="310"/>
    </location>
</feature>
<dbReference type="PANTHER" id="PTHR43314">
    <property type="match status" value="1"/>
</dbReference>
<dbReference type="PROSITE" id="PS00198">
    <property type="entry name" value="4FE4S_FER_1"/>
    <property type="match status" value="2"/>
</dbReference>
<dbReference type="GO" id="GO:0016491">
    <property type="term" value="F:oxidoreductase activity"/>
    <property type="evidence" value="ECO:0007669"/>
    <property type="project" value="UniProtKB-KW"/>
</dbReference>
<organism evidence="13 14">
    <name type="scientific">Ideonella lacteola</name>
    <dbReference type="NCBI Taxonomy" id="2984193"/>
    <lineage>
        <taxon>Bacteria</taxon>
        <taxon>Pseudomonadati</taxon>
        <taxon>Pseudomonadota</taxon>
        <taxon>Betaproteobacteria</taxon>
        <taxon>Burkholderiales</taxon>
        <taxon>Sphaerotilaceae</taxon>
        <taxon>Ideonella</taxon>
    </lineage>
</organism>
<dbReference type="InterPro" id="IPR017927">
    <property type="entry name" value="FAD-bd_FR_type"/>
</dbReference>
<evidence type="ECO:0000256" key="9">
    <source>
        <dbReference type="PIRNR" id="PIRNR000361"/>
    </source>
</evidence>
<feature type="domain" description="4Fe-4S ferredoxin-type" evidence="11">
    <location>
        <begin position="70"/>
        <end position="97"/>
    </location>
</feature>
<dbReference type="InterPro" id="IPR039261">
    <property type="entry name" value="FNR_nucleotide-bd"/>
</dbReference>
<evidence type="ECO:0000256" key="5">
    <source>
        <dbReference type="ARBA" id="ARBA00022857"/>
    </source>
</evidence>
<dbReference type="PIRSF" id="PIRSF501177">
    <property type="entry name" value="BoxA"/>
    <property type="match status" value="1"/>
</dbReference>
<keyword evidence="7" id="KW-0408">Iron</keyword>
<dbReference type="SUPFAM" id="SSF54862">
    <property type="entry name" value="4Fe-4S ferredoxins"/>
    <property type="match status" value="1"/>
</dbReference>
<dbReference type="Proteomes" id="UP001371218">
    <property type="component" value="Unassembled WGS sequence"/>
</dbReference>
<sequence length="461" mass="49710">MASAAMDQGMGVDPVLPGHGPHPLGGQRPEGASGLQIVKQHLIDPEICIRCNTCETMCPVGAIAHDARNYVVDASKCNWCNDCISPCPTGSIDNYRRMPKARAYSLDEQLGWDTLPAELSREQLAELAGGDPGATPAAPSAEVATAASAAQHSTIETPAFQAARYGATTPPWSAAHPYTHLYGPKSASAVVLATVTGNVRVTEVGTDYDTHHIVLDFGAMPFPVLEGQSIGIVPPGADANGRPHHARQYSIASPRNGERPGYNNVSLTIKRVLEDHQGRPVRGVASNYMCDLKVGDTVQVIGPFGTSFLMPNHPKSHIVMICTGTGSAPMRAMTEWRRRLRQSGKFEGGKLMLFFGARSAQELPYFGPLQNLPKDFIDINLAFSRTAGSPKRYVQDLMRERAADLAPLLADPNAYFYVCGLKAMEEGVVLALRDIATQAGQAWDEIAEALKQQGRLHLETY</sequence>
<evidence type="ECO:0000256" key="8">
    <source>
        <dbReference type="ARBA" id="ARBA00023014"/>
    </source>
</evidence>
<dbReference type="PROSITE" id="PS51384">
    <property type="entry name" value="FAD_FR"/>
    <property type="match status" value="1"/>
</dbReference>
<evidence type="ECO:0000259" key="12">
    <source>
        <dbReference type="PROSITE" id="PS51384"/>
    </source>
</evidence>
<dbReference type="EC" id="1.14.13.208" evidence="9"/>
<dbReference type="Pfam" id="PF00175">
    <property type="entry name" value="NAD_binding_1"/>
    <property type="match status" value="1"/>
</dbReference>
<gene>
    <name evidence="13" type="primary">boxA</name>
    <name evidence="13" type="ORF">AACH06_12870</name>
</gene>
<comment type="catalytic activity">
    <reaction evidence="9">
        <text>benzoyl-CoA + NADPH + O2 + H(+) = 2,3-epoxy-2,3-dihydrobenzoyl-CoA + NADP(+) + H2O</text>
        <dbReference type="Rhea" id="RHEA:48312"/>
        <dbReference type="ChEBI" id="CHEBI:15377"/>
        <dbReference type="ChEBI" id="CHEBI:15378"/>
        <dbReference type="ChEBI" id="CHEBI:15379"/>
        <dbReference type="ChEBI" id="CHEBI:57369"/>
        <dbReference type="ChEBI" id="CHEBI:57783"/>
        <dbReference type="ChEBI" id="CHEBI:58349"/>
        <dbReference type="ChEBI" id="CHEBI:88118"/>
        <dbReference type="EC" id="1.14.13.208"/>
    </reaction>
</comment>
<dbReference type="Gene3D" id="2.40.30.10">
    <property type="entry name" value="Translation factors"/>
    <property type="match status" value="1"/>
</dbReference>
<keyword evidence="8" id="KW-0411">Iron-sulfur</keyword>
<evidence type="ECO:0000256" key="1">
    <source>
        <dbReference type="ARBA" id="ARBA00001974"/>
    </source>
</evidence>
<comment type="caution">
    <text evidence="13">The sequence shown here is derived from an EMBL/GenBank/DDBJ whole genome shotgun (WGS) entry which is preliminary data.</text>
</comment>
<dbReference type="NCBIfam" id="TIGR03224">
    <property type="entry name" value="benzo_boxA"/>
    <property type="match status" value="1"/>
</dbReference>
<dbReference type="SUPFAM" id="SSF63380">
    <property type="entry name" value="Riboflavin synthase domain-like"/>
    <property type="match status" value="1"/>
</dbReference>
<comment type="cofactor">
    <cofactor evidence="1">
        <name>FAD</name>
        <dbReference type="ChEBI" id="CHEBI:57692"/>
    </cofactor>
</comment>
<proteinExistence type="predicted"/>
<dbReference type="PRINTS" id="PR00371">
    <property type="entry name" value="FPNCR"/>
</dbReference>
<keyword evidence="6 9" id="KW-0560">Oxidoreductase</keyword>
<dbReference type="InterPro" id="IPR017938">
    <property type="entry name" value="Riboflavin_synthase-like_b-brl"/>
</dbReference>
<evidence type="ECO:0000256" key="10">
    <source>
        <dbReference type="SAM" id="MobiDB-lite"/>
    </source>
</evidence>
<evidence type="ECO:0000256" key="4">
    <source>
        <dbReference type="ARBA" id="ARBA00022827"/>
    </source>
</evidence>
<protein>
    <recommendedName>
        <fullName evidence="9">Benzoyl-CoA oxygenase component A</fullName>
        <ecNumber evidence="9">1.14.13.208</ecNumber>
    </recommendedName>
</protein>
<dbReference type="Gene3D" id="3.30.70.20">
    <property type="match status" value="1"/>
</dbReference>
<feature type="compositionally biased region" description="Low complexity" evidence="10">
    <location>
        <begin position="11"/>
        <end position="26"/>
    </location>
</feature>
<reference evidence="13 14" key="1">
    <citation type="submission" date="2024-04" db="EMBL/GenBank/DDBJ databases">
        <title>Novel species of the genus Ideonella isolated from streams.</title>
        <authorList>
            <person name="Lu H."/>
        </authorList>
    </citation>
    <scope>NUCLEOTIDE SEQUENCE [LARGE SCALE GENOMIC DNA]</scope>
    <source>
        <strain evidence="13 14">DXS29W</strain>
    </source>
</reference>
<dbReference type="InterPro" id="IPR001709">
    <property type="entry name" value="Flavoprot_Pyr_Nucl_cyt_Rdtase"/>
</dbReference>
<keyword evidence="14" id="KW-1185">Reference proteome</keyword>
<evidence type="ECO:0000256" key="3">
    <source>
        <dbReference type="ARBA" id="ARBA00022723"/>
    </source>
</evidence>
<dbReference type="RefSeq" id="WP_341426096.1">
    <property type="nucleotide sequence ID" value="NZ_JBBUTG010000006.1"/>
</dbReference>
<keyword evidence="2 9" id="KW-0285">Flavoprotein</keyword>
<dbReference type="InterPro" id="IPR015701">
    <property type="entry name" value="FNR"/>
</dbReference>
<evidence type="ECO:0000259" key="11">
    <source>
        <dbReference type="PROSITE" id="PS51379"/>
    </source>
</evidence>
<dbReference type="SUPFAM" id="SSF52343">
    <property type="entry name" value="Ferredoxin reductase-like, C-terminal NADP-linked domain"/>
    <property type="match status" value="1"/>
</dbReference>
<keyword evidence="5 9" id="KW-0521">NADP</keyword>
<dbReference type="EMBL" id="JBBUTG010000006">
    <property type="protein sequence ID" value="MEK8031712.1"/>
    <property type="molecule type" value="Genomic_DNA"/>
</dbReference>
<dbReference type="Pfam" id="PF00037">
    <property type="entry name" value="Fer4"/>
    <property type="match status" value="1"/>
</dbReference>
<dbReference type="PIRSF" id="PIRSF000361">
    <property type="entry name" value="Frd-NADP+_RD"/>
    <property type="match status" value="1"/>
</dbReference>
<evidence type="ECO:0000256" key="6">
    <source>
        <dbReference type="ARBA" id="ARBA00023002"/>
    </source>
</evidence>
<dbReference type="InterPro" id="IPR017634">
    <property type="entry name" value="Benzoyl_CoA_Oase_BoxA"/>
</dbReference>
<evidence type="ECO:0000313" key="14">
    <source>
        <dbReference type="Proteomes" id="UP001371218"/>
    </source>
</evidence>
<dbReference type="InterPro" id="IPR001433">
    <property type="entry name" value="OxRdtase_FAD/NAD-bd"/>
</dbReference>
<comment type="subunit">
    <text evidence="9">Homodimer.</text>
</comment>
<name>A0ABU9BS72_9BURK</name>